<feature type="compositionally biased region" description="Polar residues" evidence="1">
    <location>
        <begin position="44"/>
        <end position="58"/>
    </location>
</feature>
<dbReference type="AlphaFoldDB" id="A0A0A9WP70"/>
<proteinExistence type="predicted"/>
<feature type="non-terminal residue" evidence="2">
    <location>
        <position position="1"/>
    </location>
</feature>
<gene>
    <name evidence="2" type="ORF">CM83_102394</name>
</gene>
<dbReference type="EMBL" id="GBHO01035301">
    <property type="protein sequence ID" value="JAG08303.1"/>
    <property type="molecule type" value="Transcribed_RNA"/>
</dbReference>
<accession>A0A0A9WP70</accession>
<reference evidence="2" key="1">
    <citation type="journal article" date="2014" name="PLoS ONE">
        <title>Transcriptome-Based Identification of ABC Transporters in the Western Tarnished Plant Bug Lygus hesperus.</title>
        <authorList>
            <person name="Hull J.J."/>
            <person name="Chaney K."/>
            <person name="Geib S.M."/>
            <person name="Fabrick J.A."/>
            <person name="Brent C.S."/>
            <person name="Walsh D."/>
            <person name="Lavine L.C."/>
        </authorList>
    </citation>
    <scope>NUCLEOTIDE SEQUENCE</scope>
</reference>
<evidence type="ECO:0000313" key="2">
    <source>
        <dbReference type="EMBL" id="JAG08303.1"/>
    </source>
</evidence>
<sequence>LEMINEDILPPPPSLEDTMEIDTSMILPPPPPPSVPDETDHSTQESVATDTMDSTSELEPSEVHVLKEVEEGPEKELPPVVDEEVEGKKKKLLEDIIGRKVPARAINASL</sequence>
<evidence type="ECO:0000256" key="1">
    <source>
        <dbReference type="SAM" id="MobiDB-lite"/>
    </source>
</evidence>
<feature type="region of interest" description="Disordered" evidence="1">
    <location>
        <begin position="1"/>
        <end position="61"/>
    </location>
</feature>
<reference evidence="2" key="2">
    <citation type="submission" date="2014-07" db="EMBL/GenBank/DDBJ databases">
        <authorList>
            <person name="Hull J."/>
        </authorList>
    </citation>
    <scope>NUCLEOTIDE SEQUENCE</scope>
</reference>
<name>A0A0A9WP70_LYGHE</name>
<protein>
    <submittedName>
        <fullName evidence="2">Uncharacterized protein</fullName>
    </submittedName>
</protein>
<organism evidence="2">
    <name type="scientific">Lygus hesperus</name>
    <name type="common">Western plant bug</name>
    <dbReference type="NCBI Taxonomy" id="30085"/>
    <lineage>
        <taxon>Eukaryota</taxon>
        <taxon>Metazoa</taxon>
        <taxon>Ecdysozoa</taxon>
        <taxon>Arthropoda</taxon>
        <taxon>Hexapoda</taxon>
        <taxon>Insecta</taxon>
        <taxon>Pterygota</taxon>
        <taxon>Neoptera</taxon>
        <taxon>Paraneoptera</taxon>
        <taxon>Hemiptera</taxon>
        <taxon>Heteroptera</taxon>
        <taxon>Panheteroptera</taxon>
        <taxon>Cimicomorpha</taxon>
        <taxon>Miridae</taxon>
        <taxon>Mirini</taxon>
        <taxon>Lygus</taxon>
    </lineage>
</organism>